<name>A0A0D0BYS9_9AGAM</name>
<accession>A0A0D0BYS9</accession>
<dbReference type="HOGENOM" id="CLU_2831893_0_0_1"/>
<proteinExistence type="predicted"/>
<protein>
    <recommendedName>
        <fullName evidence="4">HTH psq-type domain-containing protein</fullName>
    </recommendedName>
</protein>
<keyword evidence="3" id="KW-1185">Reference proteome</keyword>
<gene>
    <name evidence="2" type="ORF">PAXRUDRAFT_166074</name>
    <name evidence="1" type="ORF">PAXRUDRAFT_170333</name>
</gene>
<organism evidence="1 3">
    <name type="scientific">Paxillus rubicundulus Ve08.2h10</name>
    <dbReference type="NCBI Taxonomy" id="930991"/>
    <lineage>
        <taxon>Eukaryota</taxon>
        <taxon>Fungi</taxon>
        <taxon>Dikarya</taxon>
        <taxon>Basidiomycota</taxon>
        <taxon>Agaricomycotina</taxon>
        <taxon>Agaricomycetes</taxon>
        <taxon>Agaricomycetidae</taxon>
        <taxon>Boletales</taxon>
        <taxon>Paxilineae</taxon>
        <taxon>Paxillaceae</taxon>
        <taxon>Paxillus</taxon>
    </lineage>
</organism>
<dbReference type="EMBL" id="KN827555">
    <property type="protein sequence ID" value="KIK76312.1"/>
    <property type="molecule type" value="Genomic_DNA"/>
</dbReference>
<evidence type="ECO:0000313" key="1">
    <source>
        <dbReference type="EMBL" id="KIK76312.1"/>
    </source>
</evidence>
<reference evidence="1 3" key="1">
    <citation type="submission" date="2014-04" db="EMBL/GenBank/DDBJ databases">
        <authorList>
            <consortium name="DOE Joint Genome Institute"/>
            <person name="Kuo A."/>
            <person name="Kohler A."/>
            <person name="Jargeat P."/>
            <person name="Nagy L.G."/>
            <person name="Floudas D."/>
            <person name="Copeland A."/>
            <person name="Barry K.W."/>
            <person name="Cichocki N."/>
            <person name="Veneault-Fourrey C."/>
            <person name="LaButti K."/>
            <person name="Lindquist E.A."/>
            <person name="Lipzen A."/>
            <person name="Lundell T."/>
            <person name="Morin E."/>
            <person name="Murat C."/>
            <person name="Sun H."/>
            <person name="Tunlid A."/>
            <person name="Henrissat B."/>
            <person name="Grigoriev I.V."/>
            <person name="Hibbett D.S."/>
            <person name="Martin F."/>
            <person name="Nordberg H.P."/>
            <person name="Cantor M.N."/>
            <person name="Hua S.X."/>
        </authorList>
    </citation>
    <scope>NUCLEOTIDE SEQUENCE [LARGE SCALE GENOMIC DNA]</scope>
    <source>
        <strain evidence="1 3">Ve08.2h10</strain>
    </source>
</reference>
<evidence type="ECO:0008006" key="4">
    <source>
        <dbReference type="Google" id="ProtNLM"/>
    </source>
</evidence>
<reference evidence="3" key="2">
    <citation type="submission" date="2015-01" db="EMBL/GenBank/DDBJ databases">
        <title>Evolutionary Origins and Diversification of the Mycorrhizal Mutualists.</title>
        <authorList>
            <consortium name="DOE Joint Genome Institute"/>
            <consortium name="Mycorrhizal Genomics Consortium"/>
            <person name="Kohler A."/>
            <person name="Kuo A."/>
            <person name="Nagy L.G."/>
            <person name="Floudas D."/>
            <person name="Copeland A."/>
            <person name="Barry K.W."/>
            <person name="Cichocki N."/>
            <person name="Veneault-Fourrey C."/>
            <person name="LaButti K."/>
            <person name="Lindquist E.A."/>
            <person name="Lipzen A."/>
            <person name="Lundell T."/>
            <person name="Morin E."/>
            <person name="Murat C."/>
            <person name="Riley R."/>
            <person name="Ohm R."/>
            <person name="Sun H."/>
            <person name="Tunlid A."/>
            <person name="Henrissat B."/>
            <person name="Grigoriev I.V."/>
            <person name="Hibbett D.S."/>
            <person name="Martin F."/>
        </authorList>
    </citation>
    <scope>NUCLEOTIDE SEQUENCE [LARGE SCALE GENOMIC DNA]</scope>
    <source>
        <strain evidence="2 3">Ve08.2h10</strain>
    </source>
</reference>
<evidence type="ECO:0000313" key="2">
    <source>
        <dbReference type="EMBL" id="KIK77683.1"/>
    </source>
</evidence>
<dbReference type="AlphaFoldDB" id="A0A0D0BYS9"/>
<sequence length="66" mass="7340">MTSLSVAQTNQIITLLEKQQSTHQISAYTGLNHSSISRVCSKPWSGLSKNRRVQEVLKVKGGYTSY</sequence>
<dbReference type="EMBL" id="KN826880">
    <property type="protein sequence ID" value="KIK77683.1"/>
    <property type="molecule type" value="Genomic_DNA"/>
</dbReference>
<dbReference type="Proteomes" id="UP000054538">
    <property type="component" value="Unassembled WGS sequence"/>
</dbReference>
<reference evidence="1" key="3">
    <citation type="submission" date="2015-02" db="EMBL/GenBank/DDBJ databases">
        <title>Evolutionary Origins and Diversification of the Mycorrhizal Mutualists.</title>
        <authorList>
            <consortium name="DOE Joint Genome Institute"/>
            <consortium name="Mycorrhizal Genomics Consortium"/>
            <person name="Kohler A."/>
            <person name="Kuo A."/>
            <person name="Nagy L.G."/>
            <person name="Floudas D."/>
            <person name="Copeland A."/>
            <person name="Barry K.W."/>
            <person name="Cichocki N."/>
            <person name="Veneault-Fourrey C."/>
            <person name="LaButti K."/>
            <person name="Lindquist E.A."/>
            <person name="Lipzen A."/>
            <person name="Lundell T."/>
            <person name="Morin E."/>
            <person name="Murat C."/>
            <person name="Riley R."/>
            <person name="Ohm R."/>
            <person name="Sun H."/>
            <person name="Tunlid A."/>
            <person name="Henrissat B."/>
            <person name="Grigoriev I.V."/>
            <person name="Hibbett D.S."/>
            <person name="Martin F."/>
        </authorList>
    </citation>
    <scope>NUCLEOTIDE SEQUENCE</scope>
    <source>
        <strain evidence="1">Ve08.2h10</strain>
    </source>
</reference>
<evidence type="ECO:0000313" key="3">
    <source>
        <dbReference type="Proteomes" id="UP000054538"/>
    </source>
</evidence>